<keyword evidence="2" id="KW-1185">Reference proteome</keyword>
<name>A0ACB9Z2P9_9PEZI</name>
<organism evidence="1 2">
    <name type="scientific">Hypoxylon rubiginosum</name>
    <dbReference type="NCBI Taxonomy" id="110542"/>
    <lineage>
        <taxon>Eukaryota</taxon>
        <taxon>Fungi</taxon>
        <taxon>Dikarya</taxon>
        <taxon>Ascomycota</taxon>
        <taxon>Pezizomycotina</taxon>
        <taxon>Sordariomycetes</taxon>
        <taxon>Xylariomycetidae</taxon>
        <taxon>Xylariales</taxon>
        <taxon>Hypoxylaceae</taxon>
        <taxon>Hypoxylon</taxon>
    </lineage>
</organism>
<reference evidence="1 2" key="1">
    <citation type="journal article" date="2022" name="New Phytol.">
        <title>Ecological generalism drives hyperdiversity of secondary metabolite gene clusters in xylarialean endophytes.</title>
        <authorList>
            <person name="Franco M.E.E."/>
            <person name="Wisecaver J.H."/>
            <person name="Arnold A.E."/>
            <person name="Ju Y.M."/>
            <person name="Slot J.C."/>
            <person name="Ahrendt S."/>
            <person name="Moore L.P."/>
            <person name="Eastman K.E."/>
            <person name="Scott K."/>
            <person name="Konkel Z."/>
            <person name="Mondo S.J."/>
            <person name="Kuo A."/>
            <person name="Hayes R.D."/>
            <person name="Haridas S."/>
            <person name="Andreopoulos B."/>
            <person name="Riley R."/>
            <person name="LaButti K."/>
            <person name="Pangilinan J."/>
            <person name="Lipzen A."/>
            <person name="Amirebrahimi M."/>
            <person name="Yan J."/>
            <person name="Adam C."/>
            <person name="Keymanesh K."/>
            <person name="Ng V."/>
            <person name="Louie K."/>
            <person name="Northen T."/>
            <person name="Drula E."/>
            <person name="Henrissat B."/>
            <person name="Hsieh H.M."/>
            <person name="Youens-Clark K."/>
            <person name="Lutzoni F."/>
            <person name="Miadlikowska J."/>
            <person name="Eastwood D.C."/>
            <person name="Hamelin R.C."/>
            <person name="Grigoriev I.V."/>
            <person name="U'Ren J.M."/>
        </authorList>
    </citation>
    <scope>NUCLEOTIDE SEQUENCE [LARGE SCALE GENOMIC DNA]</scope>
    <source>
        <strain evidence="1 2">CBS 119005</strain>
    </source>
</reference>
<evidence type="ECO:0000313" key="1">
    <source>
        <dbReference type="EMBL" id="KAI4865758.1"/>
    </source>
</evidence>
<evidence type="ECO:0000313" key="2">
    <source>
        <dbReference type="Proteomes" id="UP001497700"/>
    </source>
</evidence>
<accession>A0ACB9Z2P9</accession>
<proteinExistence type="predicted"/>
<comment type="caution">
    <text evidence="1">The sequence shown here is derived from an EMBL/GenBank/DDBJ whole genome shotgun (WGS) entry which is preliminary data.</text>
</comment>
<sequence length="463" mass="52147">MVVSNSRMDLITEGLRQLSINDYPPDQPDQPDPLDHIIKRFDSLNIYDDSRGPVRWRDFMDWEPTEQRVINWQGLVDCEPTVIQGRREDEEELHSGSRRPPTSRRSGNRYERRQYVQNHEAPRGASAAQRRRVAASQRRNATCMSRPNFQGRLRASPYPRGLGRVPHATEDITHAGHPRPSESSSPLQTFWGRRSPNRDPVVLVDARNGSTAIPHEVGLEDLFVGLEGFPGLSGTPGAFNVFDCWEGGNEEDIGGSVASGVDPGADGGEPYGSESGWLGVPMFGQFPIANWLVDKLDTTHSGEEYSLPLEPQYAHFEQVDLGLDQNIILDLDPSSPPNTVDPRAGLLPLLSQEKDALANNMLLEKVSPGRSAEAELSYNNSGVPVSSQDQSNERHSRPKRKHHCTRCDGRFSRARDLHRHVQAKHQPSWEHCPQCGKKLKDRADNRRRHMMHYCKGRQYDLNN</sequence>
<gene>
    <name evidence="1" type="ORF">F4820DRAFT_447682</name>
</gene>
<dbReference type="EMBL" id="MU393467">
    <property type="protein sequence ID" value="KAI4865758.1"/>
    <property type="molecule type" value="Genomic_DNA"/>
</dbReference>
<dbReference type="Proteomes" id="UP001497700">
    <property type="component" value="Unassembled WGS sequence"/>
</dbReference>
<protein>
    <submittedName>
        <fullName evidence="1">Uncharacterized protein</fullName>
    </submittedName>
</protein>